<dbReference type="GO" id="GO:0046872">
    <property type="term" value="F:metal ion binding"/>
    <property type="evidence" value="ECO:0007669"/>
    <property type="project" value="UniProtKB-UniRule"/>
</dbReference>
<proteinExistence type="inferred from homology"/>
<dbReference type="EMBL" id="CAJFCJ010000009">
    <property type="protein sequence ID" value="CAD5119305.1"/>
    <property type="molecule type" value="Genomic_DNA"/>
</dbReference>
<dbReference type="GO" id="GO:0045277">
    <property type="term" value="C:respiratory chain complex IV"/>
    <property type="evidence" value="ECO:0007669"/>
    <property type="project" value="UniProtKB-UniRule"/>
</dbReference>
<keyword evidence="5" id="KW-0597">Phosphoprotein</keyword>
<keyword evidence="12 15" id="KW-0496">Mitochondrion</keyword>
<dbReference type="UniPathway" id="UPA00705"/>
<dbReference type="Gene3D" id="1.25.40.40">
    <property type="entry name" value="Cytochrome c oxidase, subunit Va/VI"/>
    <property type="match status" value="1"/>
</dbReference>
<dbReference type="InterPro" id="IPR003204">
    <property type="entry name" value="Cyt_c_oxidase_su5A/6"/>
</dbReference>
<evidence type="ECO:0000256" key="9">
    <source>
        <dbReference type="ARBA" id="ARBA00022843"/>
    </source>
</evidence>
<protein>
    <recommendedName>
        <fullName evidence="4 15">Cytochrome c oxidase subunit 5A, mitochondrial</fullName>
    </recommendedName>
    <alternativeName>
        <fullName evidence="14 15">Cytochrome c oxidase polypeptide Va</fullName>
    </alternativeName>
</protein>
<evidence type="ECO:0000256" key="5">
    <source>
        <dbReference type="ARBA" id="ARBA00022553"/>
    </source>
</evidence>
<evidence type="ECO:0000313" key="17">
    <source>
        <dbReference type="Proteomes" id="UP000549394"/>
    </source>
</evidence>
<dbReference type="AlphaFoldDB" id="A0A7I8VUA7"/>
<dbReference type="Pfam" id="PF02284">
    <property type="entry name" value="COX5A"/>
    <property type="match status" value="1"/>
</dbReference>
<gene>
    <name evidence="16" type="ORF">DGYR_LOCUS7567</name>
</gene>
<comment type="pathway">
    <text evidence="2 15">Energy metabolism; oxidative phosphorylation.</text>
</comment>
<organism evidence="16 17">
    <name type="scientific">Dimorphilus gyrociliatus</name>
    <dbReference type="NCBI Taxonomy" id="2664684"/>
    <lineage>
        <taxon>Eukaryota</taxon>
        <taxon>Metazoa</taxon>
        <taxon>Spiralia</taxon>
        <taxon>Lophotrochozoa</taxon>
        <taxon>Annelida</taxon>
        <taxon>Polychaeta</taxon>
        <taxon>Polychaeta incertae sedis</taxon>
        <taxon>Dinophilidae</taxon>
        <taxon>Dimorphilus</taxon>
    </lineage>
</organism>
<accession>A0A7I8VUA7</accession>
<evidence type="ECO:0000256" key="11">
    <source>
        <dbReference type="ARBA" id="ARBA00023004"/>
    </source>
</evidence>
<name>A0A7I8VUA7_9ANNE</name>
<sequence length="153" mass="17445">MLRIFTSRVASVVETAARANLSATSIVSRRCMSKHVVESEEEFDARYESFFNRPDIDGWEVRKAMNDIHADDLVPEPKIVIAALKACRRINDYALAVRYLEAIKDKTGPKQGEIWPYMLKELQPTLSELGISTPEEMGYDKPEFASESVYDMH</sequence>
<evidence type="ECO:0000256" key="2">
    <source>
        <dbReference type="ARBA" id="ARBA00004673"/>
    </source>
</evidence>
<keyword evidence="7 15" id="KW-0479">Metal-binding</keyword>
<comment type="subunit">
    <text evidence="15">Component of the cytochrome c oxidase (complex IV, CIV), a multisubunit enzyme composed of a catalytic core of 3 subunits and several supernumerary subunits. The complex exists as a monomer or a dimer and forms supercomplexes (SCs) in the inner mitochondrial membrane with ubiquinol-cytochrome c oxidoreductase (cytochrome b-c1 complex, complex III, CIII).</text>
</comment>
<dbReference type="OrthoDB" id="5778907at2759"/>
<dbReference type="FunFam" id="1.25.40.40:FF:000002">
    <property type="entry name" value="cytochrome c oxidase subunit 5A, mitochondrial"/>
    <property type="match status" value="1"/>
</dbReference>
<evidence type="ECO:0000256" key="7">
    <source>
        <dbReference type="ARBA" id="ARBA00022723"/>
    </source>
</evidence>
<dbReference type="PANTHER" id="PTHR14200:SF11">
    <property type="entry name" value="CYTOCHROME C OXIDASE SUBUNIT 5A, MITOCHONDRIAL"/>
    <property type="match status" value="1"/>
</dbReference>
<keyword evidence="13 15" id="KW-0472">Membrane</keyword>
<evidence type="ECO:0000256" key="15">
    <source>
        <dbReference type="RuleBase" id="RU368103"/>
    </source>
</evidence>
<dbReference type="InterPro" id="IPR036545">
    <property type="entry name" value="Cyt_c_oxidase_su5A/6_sf"/>
</dbReference>
<comment type="subcellular location">
    <subcellularLocation>
        <location evidence="1 15">Mitochondrion inner membrane</location>
        <topology evidence="1 15">Peripheral membrane protein</topology>
        <orientation evidence="1 15">Matrix side</orientation>
    </subcellularLocation>
</comment>
<evidence type="ECO:0000313" key="16">
    <source>
        <dbReference type="EMBL" id="CAD5119305.1"/>
    </source>
</evidence>
<dbReference type="GO" id="GO:0006123">
    <property type="term" value="P:mitochondrial electron transport, cytochrome c to oxygen"/>
    <property type="evidence" value="ECO:0007669"/>
    <property type="project" value="UniProtKB-UniRule"/>
</dbReference>
<dbReference type="CDD" id="cd00923">
    <property type="entry name" value="Cyt_c_Oxidase_Va"/>
    <property type="match status" value="1"/>
</dbReference>
<keyword evidence="6 15" id="KW-0349">Heme</keyword>
<comment type="caution">
    <text evidence="16">The sequence shown here is derived from an EMBL/GenBank/DDBJ whole genome shotgun (WGS) entry which is preliminary data.</text>
</comment>
<evidence type="ECO:0000256" key="8">
    <source>
        <dbReference type="ARBA" id="ARBA00022792"/>
    </source>
</evidence>
<dbReference type="GO" id="GO:0005743">
    <property type="term" value="C:mitochondrial inner membrane"/>
    <property type="evidence" value="ECO:0007669"/>
    <property type="project" value="UniProtKB-SubCell"/>
</dbReference>
<keyword evidence="8 15" id="KW-0999">Mitochondrion inner membrane</keyword>
<dbReference type="Proteomes" id="UP000549394">
    <property type="component" value="Unassembled WGS sequence"/>
</dbReference>
<keyword evidence="9" id="KW-0832">Ubl conjugation</keyword>
<keyword evidence="10 15" id="KW-0809">Transit peptide</keyword>
<comment type="similarity">
    <text evidence="3 15">Belongs to the cytochrome c oxidase subunit 5A family.</text>
</comment>
<dbReference type="PANTHER" id="PTHR14200">
    <property type="entry name" value="CYTOCHROME C OXIDASE POLYPEPTIDE"/>
    <property type="match status" value="1"/>
</dbReference>
<evidence type="ECO:0000256" key="14">
    <source>
        <dbReference type="ARBA" id="ARBA00031049"/>
    </source>
</evidence>
<evidence type="ECO:0000256" key="3">
    <source>
        <dbReference type="ARBA" id="ARBA00007972"/>
    </source>
</evidence>
<evidence type="ECO:0000256" key="13">
    <source>
        <dbReference type="ARBA" id="ARBA00023136"/>
    </source>
</evidence>
<keyword evidence="17" id="KW-1185">Reference proteome</keyword>
<dbReference type="SUPFAM" id="SSF48479">
    <property type="entry name" value="Cytochrome c oxidase subunit E"/>
    <property type="match status" value="1"/>
</dbReference>
<comment type="function">
    <text evidence="15">Component of the cytochrome c oxidase, the last enzyme in the mitochondrial electron transport chain which drives oxidative phosphorylation. The respiratory chain contains 3 multisubunit complexes succinate dehydrogenase (complex II, CII), ubiquinol-cytochrome c oxidoreductase (cytochrome b-c1 complex, complex III, CIII) and cytochrome c oxidase (complex IV, CIV), that cooperate to transfer electrons derived from NADH and succinate to molecular oxygen, creating an electrochemical gradient over the inner membrane that drives transmembrane transport and the ATP synthase. Cytochrome c oxidase is the component of the respiratory chain that catalyzes the reduction of oxygen to water. Electrons originating from reduced cytochrome c in the intermembrane space (IMS) are transferred via the dinuclear copper A center (CU(A)) of subunit 2 and heme A of subunit 1 to the active site in subunit 1, a binuclear center (BNC) formed by heme A3 and copper B (CU(B)). The BNC reduces molecular oxygen to 2 water molecules using 4 electrons from cytochrome c in the IMS and 4 protons from the mitochondrial matrix.</text>
</comment>
<evidence type="ECO:0000256" key="10">
    <source>
        <dbReference type="ARBA" id="ARBA00022946"/>
    </source>
</evidence>
<keyword evidence="11 15" id="KW-0408">Iron</keyword>
<evidence type="ECO:0000256" key="6">
    <source>
        <dbReference type="ARBA" id="ARBA00022617"/>
    </source>
</evidence>
<evidence type="ECO:0000256" key="1">
    <source>
        <dbReference type="ARBA" id="ARBA00004443"/>
    </source>
</evidence>
<evidence type="ECO:0000256" key="4">
    <source>
        <dbReference type="ARBA" id="ARBA00021968"/>
    </source>
</evidence>
<reference evidence="16 17" key="1">
    <citation type="submission" date="2020-08" db="EMBL/GenBank/DDBJ databases">
        <authorList>
            <person name="Hejnol A."/>
        </authorList>
    </citation>
    <scope>NUCLEOTIDE SEQUENCE [LARGE SCALE GENOMIC DNA]</scope>
</reference>
<evidence type="ECO:0000256" key="12">
    <source>
        <dbReference type="ARBA" id="ARBA00023128"/>
    </source>
</evidence>